<dbReference type="PANTHER" id="PTHR28152">
    <property type="entry name" value="HYDROXYACYL-THIOESTER DEHYDRATASE TYPE 2, MITOCHONDRIAL"/>
    <property type="match status" value="1"/>
</dbReference>
<dbReference type="AlphaFoldDB" id="A0A1G7Y0G5"/>
<dbReference type="InterPro" id="IPR029069">
    <property type="entry name" value="HotDog_dom_sf"/>
</dbReference>
<dbReference type="STRING" id="29435.SAMN05216588_101354"/>
<protein>
    <submittedName>
        <fullName evidence="1">3-methylfumaryl-CoA hydratase</fullName>
    </submittedName>
</protein>
<name>A0A1G7Y0G5_9GAMM</name>
<proteinExistence type="predicted"/>
<dbReference type="Proteomes" id="UP000198606">
    <property type="component" value="Unassembled WGS sequence"/>
</dbReference>
<organism evidence="1 2">
    <name type="scientific">Phytopseudomonas flavescens</name>
    <dbReference type="NCBI Taxonomy" id="29435"/>
    <lineage>
        <taxon>Bacteria</taxon>
        <taxon>Pseudomonadati</taxon>
        <taxon>Pseudomonadota</taxon>
        <taxon>Gammaproteobacteria</taxon>
        <taxon>Pseudomonadales</taxon>
        <taxon>Pseudomonadaceae</taxon>
        <taxon>Phytopseudomonas</taxon>
    </lineage>
</organism>
<evidence type="ECO:0000313" key="1">
    <source>
        <dbReference type="EMBL" id="SDG89965.1"/>
    </source>
</evidence>
<dbReference type="GO" id="GO:0019171">
    <property type="term" value="F:(3R)-hydroxyacyl-[acyl-carrier-protein] dehydratase activity"/>
    <property type="evidence" value="ECO:0007669"/>
    <property type="project" value="TreeGrafter"/>
</dbReference>
<gene>
    <name evidence="1" type="ORF">SAMN05216588_101354</name>
</gene>
<dbReference type="InterPro" id="IPR052741">
    <property type="entry name" value="Mitochondrial_HTD2"/>
</dbReference>
<dbReference type="SUPFAM" id="SSF54637">
    <property type="entry name" value="Thioesterase/thiol ester dehydrase-isomerase"/>
    <property type="match status" value="1"/>
</dbReference>
<dbReference type="PANTHER" id="PTHR28152:SF1">
    <property type="entry name" value="HYDROXYACYL-THIOESTER DEHYDRATASE TYPE 2, MITOCHONDRIAL"/>
    <property type="match status" value="1"/>
</dbReference>
<sequence>MARQMSKAGQRLPEREYRPGTVQLFLYNAAIWNAHRIHYDLPYAQHSEGHPALLVDGPLQGDWLTQLVYDWMEEDDELLSFQYSNRRAGYVGDVLTAGGEVVAVETGRVILALRLTNQAGQVITQGSASLRLAGAA</sequence>
<accession>A0A1G7Y0G5</accession>
<dbReference type="EMBL" id="FNDG01000001">
    <property type="protein sequence ID" value="SDG89965.1"/>
    <property type="molecule type" value="Genomic_DNA"/>
</dbReference>
<evidence type="ECO:0000313" key="2">
    <source>
        <dbReference type="Proteomes" id="UP000198606"/>
    </source>
</evidence>
<reference evidence="1 2" key="1">
    <citation type="submission" date="2016-10" db="EMBL/GenBank/DDBJ databases">
        <authorList>
            <person name="de Groot N.N."/>
        </authorList>
    </citation>
    <scope>NUCLEOTIDE SEQUENCE [LARGE SCALE GENOMIC DNA]</scope>
    <source>
        <strain evidence="1 2">LMG 18387</strain>
    </source>
</reference>
<dbReference type="Gene3D" id="3.10.129.10">
    <property type="entry name" value="Hotdog Thioesterase"/>
    <property type="match status" value="1"/>
</dbReference>